<dbReference type="Pfam" id="PF00061">
    <property type="entry name" value="Lipocalin"/>
    <property type="match status" value="1"/>
</dbReference>
<keyword evidence="2" id="KW-0446">Lipid-binding</keyword>
<feature type="domain" description="Cytosolic fatty-acid binding proteins" evidence="4">
    <location>
        <begin position="7"/>
        <end position="24"/>
    </location>
</feature>
<keyword evidence="3" id="KW-0813">Transport</keyword>
<evidence type="ECO:0000313" key="6">
    <source>
        <dbReference type="RefSeq" id="XP_017775103.1"/>
    </source>
</evidence>
<evidence type="ECO:0000256" key="3">
    <source>
        <dbReference type="RuleBase" id="RU003696"/>
    </source>
</evidence>
<accession>A0ABM1MKK3</accession>
<dbReference type="RefSeq" id="XP_017775103.1">
    <property type="nucleotide sequence ID" value="XM_017919614.1"/>
</dbReference>
<organism evidence="5 6">
    <name type="scientific">Nicrophorus vespilloides</name>
    <name type="common">Boreal carrion beetle</name>
    <dbReference type="NCBI Taxonomy" id="110193"/>
    <lineage>
        <taxon>Eukaryota</taxon>
        <taxon>Metazoa</taxon>
        <taxon>Ecdysozoa</taxon>
        <taxon>Arthropoda</taxon>
        <taxon>Hexapoda</taxon>
        <taxon>Insecta</taxon>
        <taxon>Pterygota</taxon>
        <taxon>Neoptera</taxon>
        <taxon>Endopterygota</taxon>
        <taxon>Coleoptera</taxon>
        <taxon>Polyphaga</taxon>
        <taxon>Staphyliniformia</taxon>
        <taxon>Silphidae</taxon>
        <taxon>Nicrophorinae</taxon>
        <taxon>Nicrophorus</taxon>
    </lineage>
</organism>
<name>A0ABM1MKK3_NICVS</name>
<dbReference type="InterPro" id="IPR000566">
    <property type="entry name" value="Lipocln_cytosolic_FA-bd_dom"/>
</dbReference>
<keyword evidence="5" id="KW-1185">Reference proteome</keyword>
<sequence length="136" mass="15072">MENFLAKKYKLVSSENFDEFMKAVGVGLVTRKIGNSLSPVIELSMNGDDCYVLSSTSTFKNVVTKFKPGIEIDDETPDGRKVKSFFCVDGNVVTEKQIDAAGKVTTIERTWTEDEVKMILKVDGVTCTRIYKALSA</sequence>
<protein>
    <submittedName>
        <fullName evidence="6">Fatty acid-binding protein, adipocyte-like</fullName>
    </submittedName>
</protein>
<dbReference type="InterPro" id="IPR031259">
    <property type="entry name" value="ILBP"/>
</dbReference>
<proteinExistence type="inferred from homology"/>
<dbReference type="InterPro" id="IPR012674">
    <property type="entry name" value="Calycin"/>
</dbReference>
<evidence type="ECO:0000313" key="5">
    <source>
        <dbReference type="Proteomes" id="UP000695000"/>
    </source>
</evidence>
<comment type="similarity">
    <text evidence="1 3">Belongs to the calycin superfamily. Fatty-acid binding protein (FABP) family.</text>
</comment>
<gene>
    <name evidence="6" type="primary">LOC108561600</name>
</gene>
<dbReference type="SUPFAM" id="SSF50814">
    <property type="entry name" value="Lipocalins"/>
    <property type="match status" value="1"/>
</dbReference>
<dbReference type="PROSITE" id="PS00214">
    <property type="entry name" value="FABP"/>
    <property type="match status" value="1"/>
</dbReference>
<evidence type="ECO:0000259" key="4">
    <source>
        <dbReference type="PROSITE" id="PS00214"/>
    </source>
</evidence>
<evidence type="ECO:0000256" key="2">
    <source>
        <dbReference type="ARBA" id="ARBA00023121"/>
    </source>
</evidence>
<evidence type="ECO:0000256" key="1">
    <source>
        <dbReference type="ARBA" id="ARBA00008390"/>
    </source>
</evidence>
<dbReference type="GeneID" id="108561600"/>
<reference evidence="6" key="1">
    <citation type="submission" date="2025-08" db="UniProtKB">
        <authorList>
            <consortium name="RefSeq"/>
        </authorList>
    </citation>
    <scope>IDENTIFICATION</scope>
    <source>
        <tissue evidence="6">Whole Larva</tissue>
    </source>
</reference>
<dbReference type="InterPro" id="IPR000463">
    <property type="entry name" value="Fatty_acid-bd"/>
</dbReference>
<dbReference type="PRINTS" id="PR00178">
    <property type="entry name" value="FATTYACIDBP"/>
</dbReference>
<dbReference type="PANTHER" id="PTHR11955">
    <property type="entry name" value="FATTY ACID BINDING PROTEIN"/>
    <property type="match status" value="1"/>
</dbReference>
<dbReference type="Gene3D" id="2.40.128.20">
    <property type="match status" value="1"/>
</dbReference>
<dbReference type="Proteomes" id="UP000695000">
    <property type="component" value="Unplaced"/>
</dbReference>